<dbReference type="AlphaFoldDB" id="A0A1Q9DXL0"/>
<proteinExistence type="predicted"/>
<comment type="caution">
    <text evidence="2">The sequence shown here is derived from an EMBL/GenBank/DDBJ whole genome shotgun (WGS) entry which is preliminary data.</text>
</comment>
<sequence length="199" mass="22000">MPGIRCRLLVFRSTEPQGAPGAAQGKVASKAPPGAAKEPPPRQARSAQSAQSQGSATEDLDAGQLRIGRRKKLPQQLPSERFTKRPEVRNWQAIRTLLLDRDNDHIWSVPKPHHDPRSQPRAELPLGEETPESEDEDLSNEGHDESAGEEEEALRDWLLARSSGSPGLVARLYRLVSQRLYFDDVTEFSALLVGVARVS</sequence>
<feature type="region of interest" description="Disordered" evidence="1">
    <location>
        <begin position="107"/>
        <end position="153"/>
    </location>
</feature>
<dbReference type="EMBL" id="LSRX01000346">
    <property type="protein sequence ID" value="OLP99896.1"/>
    <property type="molecule type" value="Genomic_DNA"/>
</dbReference>
<evidence type="ECO:0000313" key="2">
    <source>
        <dbReference type="EMBL" id="OLP99896.1"/>
    </source>
</evidence>
<reference evidence="2 3" key="1">
    <citation type="submission" date="2016-02" db="EMBL/GenBank/DDBJ databases">
        <title>Genome analysis of coral dinoflagellate symbionts highlights evolutionary adaptations to a symbiotic lifestyle.</title>
        <authorList>
            <person name="Aranda M."/>
            <person name="Li Y."/>
            <person name="Liew Y.J."/>
            <person name="Baumgarten S."/>
            <person name="Simakov O."/>
            <person name="Wilson M."/>
            <person name="Piel J."/>
            <person name="Ashoor H."/>
            <person name="Bougouffa S."/>
            <person name="Bajic V.B."/>
            <person name="Ryu T."/>
            <person name="Ravasi T."/>
            <person name="Bayer T."/>
            <person name="Micklem G."/>
            <person name="Kim H."/>
            <person name="Bhak J."/>
            <person name="Lajeunesse T.C."/>
            <person name="Voolstra C.R."/>
        </authorList>
    </citation>
    <scope>NUCLEOTIDE SEQUENCE [LARGE SCALE GENOMIC DNA]</scope>
    <source>
        <strain evidence="2 3">CCMP2467</strain>
    </source>
</reference>
<keyword evidence="3" id="KW-1185">Reference proteome</keyword>
<protein>
    <submittedName>
        <fullName evidence="2">Uncharacterized protein</fullName>
    </submittedName>
</protein>
<organism evidence="2 3">
    <name type="scientific">Symbiodinium microadriaticum</name>
    <name type="common">Dinoflagellate</name>
    <name type="synonym">Zooxanthella microadriatica</name>
    <dbReference type="NCBI Taxonomy" id="2951"/>
    <lineage>
        <taxon>Eukaryota</taxon>
        <taxon>Sar</taxon>
        <taxon>Alveolata</taxon>
        <taxon>Dinophyceae</taxon>
        <taxon>Suessiales</taxon>
        <taxon>Symbiodiniaceae</taxon>
        <taxon>Symbiodinium</taxon>
    </lineage>
</organism>
<evidence type="ECO:0000256" key="1">
    <source>
        <dbReference type="SAM" id="MobiDB-lite"/>
    </source>
</evidence>
<feature type="compositionally biased region" description="Acidic residues" evidence="1">
    <location>
        <begin position="129"/>
        <end position="139"/>
    </location>
</feature>
<dbReference type="OrthoDB" id="10531540at2759"/>
<evidence type="ECO:0000313" key="3">
    <source>
        <dbReference type="Proteomes" id="UP000186817"/>
    </source>
</evidence>
<dbReference type="Proteomes" id="UP000186817">
    <property type="component" value="Unassembled WGS sequence"/>
</dbReference>
<accession>A0A1Q9DXL0</accession>
<feature type="compositionally biased region" description="Low complexity" evidence="1">
    <location>
        <begin position="28"/>
        <end position="56"/>
    </location>
</feature>
<feature type="region of interest" description="Disordered" evidence="1">
    <location>
        <begin position="10"/>
        <end position="84"/>
    </location>
</feature>
<gene>
    <name evidence="2" type="ORF">AK812_SmicGene17486</name>
</gene>
<name>A0A1Q9DXL0_SYMMI</name>